<comment type="caution">
    <text evidence="2">The sequence shown here is derived from an EMBL/GenBank/DDBJ whole genome shotgun (WGS) entry which is preliminary data.</text>
</comment>
<gene>
    <name evidence="2" type="ORF">E2C01_037693</name>
</gene>
<sequence length="98" mass="10036">MTVYTYLSFGQTGASGNFNRASRGGIKGSGQLRPAIRPPPVSWPGHSGAACGAVMGTDTSRIGIRLPRLDLGECAERGVTGAALPRQGLSLSPPDNGI</sequence>
<accession>A0A5B7FHQ2</accession>
<organism evidence="2 3">
    <name type="scientific">Portunus trituberculatus</name>
    <name type="common">Swimming crab</name>
    <name type="synonym">Neptunus trituberculatus</name>
    <dbReference type="NCBI Taxonomy" id="210409"/>
    <lineage>
        <taxon>Eukaryota</taxon>
        <taxon>Metazoa</taxon>
        <taxon>Ecdysozoa</taxon>
        <taxon>Arthropoda</taxon>
        <taxon>Crustacea</taxon>
        <taxon>Multicrustacea</taxon>
        <taxon>Malacostraca</taxon>
        <taxon>Eumalacostraca</taxon>
        <taxon>Eucarida</taxon>
        <taxon>Decapoda</taxon>
        <taxon>Pleocyemata</taxon>
        <taxon>Brachyura</taxon>
        <taxon>Eubrachyura</taxon>
        <taxon>Portunoidea</taxon>
        <taxon>Portunidae</taxon>
        <taxon>Portuninae</taxon>
        <taxon>Portunus</taxon>
    </lineage>
</organism>
<feature type="region of interest" description="Disordered" evidence="1">
    <location>
        <begin position="18"/>
        <end position="43"/>
    </location>
</feature>
<evidence type="ECO:0000313" key="3">
    <source>
        <dbReference type="Proteomes" id="UP000324222"/>
    </source>
</evidence>
<evidence type="ECO:0000256" key="1">
    <source>
        <dbReference type="SAM" id="MobiDB-lite"/>
    </source>
</evidence>
<dbReference type="EMBL" id="VSRR010006092">
    <property type="protein sequence ID" value="MPC44034.1"/>
    <property type="molecule type" value="Genomic_DNA"/>
</dbReference>
<name>A0A5B7FHQ2_PORTR</name>
<dbReference type="AlphaFoldDB" id="A0A5B7FHQ2"/>
<protein>
    <submittedName>
        <fullName evidence="2">Uncharacterized protein</fullName>
    </submittedName>
</protein>
<proteinExistence type="predicted"/>
<dbReference type="Proteomes" id="UP000324222">
    <property type="component" value="Unassembled WGS sequence"/>
</dbReference>
<keyword evidence="3" id="KW-1185">Reference proteome</keyword>
<evidence type="ECO:0000313" key="2">
    <source>
        <dbReference type="EMBL" id="MPC44034.1"/>
    </source>
</evidence>
<reference evidence="2 3" key="1">
    <citation type="submission" date="2019-05" db="EMBL/GenBank/DDBJ databases">
        <title>Another draft genome of Portunus trituberculatus and its Hox gene families provides insights of decapod evolution.</title>
        <authorList>
            <person name="Jeong J.-H."/>
            <person name="Song I."/>
            <person name="Kim S."/>
            <person name="Choi T."/>
            <person name="Kim D."/>
            <person name="Ryu S."/>
            <person name="Kim W."/>
        </authorList>
    </citation>
    <scope>NUCLEOTIDE SEQUENCE [LARGE SCALE GENOMIC DNA]</scope>
    <source>
        <tissue evidence="2">Muscle</tissue>
    </source>
</reference>